<dbReference type="Proteomes" id="UP001296776">
    <property type="component" value="Unassembled WGS sequence"/>
</dbReference>
<keyword evidence="3" id="KW-1185">Reference proteome</keyword>
<proteinExistence type="predicted"/>
<dbReference type="AlphaFoldDB" id="A0AAJ0UAD1"/>
<feature type="region of interest" description="Disordered" evidence="1">
    <location>
        <begin position="312"/>
        <end position="351"/>
    </location>
</feature>
<reference evidence="2" key="1">
    <citation type="submission" date="2017-08" db="EMBL/GenBank/DDBJ databases">
        <authorList>
            <person name="Imhoff J.F."/>
            <person name="Rahn T."/>
            <person name="Kuenzel S."/>
            <person name="Neulinger S.C."/>
        </authorList>
    </citation>
    <scope>NUCLEOTIDE SEQUENCE</scope>
    <source>
        <strain evidence="2">DSM 11080</strain>
    </source>
</reference>
<evidence type="ECO:0000313" key="3">
    <source>
        <dbReference type="Proteomes" id="UP001296776"/>
    </source>
</evidence>
<dbReference type="EMBL" id="NRSJ01000091">
    <property type="protein sequence ID" value="MBK1707380.1"/>
    <property type="molecule type" value="Genomic_DNA"/>
</dbReference>
<protein>
    <submittedName>
        <fullName evidence="2">Uncharacterized protein</fullName>
    </submittedName>
</protein>
<reference evidence="2" key="2">
    <citation type="journal article" date="2020" name="Microorganisms">
        <title>Osmotic Adaptation and Compatible Solute Biosynthesis of Phototrophic Bacteria as Revealed from Genome Analyses.</title>
        <authorList>
            <person name="Imhoff J.F."/>
            <person name="Rahn T."/>
            <person name="Kunzel S."/>
            <person name="Keller A."/>
            <person name="Neulinger S.C."/>
        </authorList>
    </citation>
    <scope>NUCLEOTIDE SEQUENCE</scope>
    <source>
        <strain evidence="2">DSM 11080</strain>
    </source>
</reference>
<name>A0AAJ0UAD1_9GAMM</name>
<comment type="caution">
    <text evidence="2">The sequence shown here is derived from an EMBL/GenBank/DDBJ whole genome shotgun (WGS) entry which is preliminary data.</text>
</comment>
<organism evidence="2 3">
    <name type="scientific">Halochromatium glycolicum</name>
    <dbReference type="NCBI Taxonomy" id="85075"/>
    <lineage>
        <taxon>Bacteria</taxon>
        <taxon>Pseudomonadati</taxon>
        <taxon>Pseudomonadota</taxon>
        <taxon>Gammaproteobacteria</taxon>
        <taxon>Chromatiales</taxon>
        <taxon>Chromatiaceae</taxon>
        <taxon>Halochromatium</taxon>
    </lineage>
</organism>
<evidence type="ECO:0000313" key="2">
    <source>
        <dbReference type="EMBL" id="MBK1707380.1"/>
    </source>
</evidence>
<feature type="compositionally biased region" description="Low complexity" evidence="1">
    <location>
        <begin position="315"/>
        <end position="349"/>
    </location>
</feature>
<evidence type="ECO:0000256" key="1">
    <source>
        <dbReference type="SAM" id="MobiDB-lite"/>
    </source>
</evidence>
<sequence length="438" mass="49015">MRRILLDKQQLAEYSMNTDRLHAVMKTLTDDTVLGALLDPVERALERVRGRHGFTRVLSMRDFIALGVLRHLQGTPTLREQVQALLHCDPAQALRAPLARSTWSDALASPGRRQVLESVRGSLYAEARAVLPDRLTGLPELGARPVYAMDGTYQQESAHYGRCTPRQGGEDNPKGHGLLTFYDLRLGCPVDACTETRSRHELAVLRDYDATEDALTGQCGAPWLVDRGFIDARFWDLKKRRLGVTMVTRWKHSLTIATTEGLPVAALPVNDGVLRDLRITLASSSEPWRLITLRTRRGREVAFLSNHFDLPPGCSPSSTPGAGRRRSASAPGRTTSPRPRPGARARWPSTTRCAWPSSPACWSRSWCTASSAPGATPTRRRLPSRTGATDRPDWTTPLFRYTSKVSRQVLRFFKHCFDKKASQRLYDAELRPLLRAYL</sequence>
<accession>A0AAJ0UAD1</accession>
<gene>
    <name evidence="2" type="ORF">CKO40_23325</name>
</gene>